<sequence>MYFEGFKGKEVEAFLKSREGKNVTVQTVLGKKGSTDFIKIITIGQSPRIDLTQNIKDILNRDITIIEVVVLDKYTYEEVLKEFSPNDNEDILASRMRDGTQVMLTKEKVSNELQILN</sequence>
<dbReference type="EMBL" id="FUZT01000016">
    <property type="protein sequence ID" value="SKC87701.1"/>
    <property type="molecule type" value="Genomic_DNA"/>
</dbReference>
<keyword evidence="2" id="KW-1185">Reference proteome</keyword>
<protein>
    <submittedName>
        <fullName evidence="1">AroM protein</fullName>
    </submittedName>
</protein>
<evidence type="ECO:0000313" key="1">
    <source>
        <dbReference type="EMBL" id="SKC87701.1"/>
    </source>
</evidence>
<dbReference type="InterPro" id="IPR010843">
    <property type="entry name" value="Uncharacterised_AroM"/>
</dbReference>
<proteinExistence type="predicted"/>
<dbReference type="RefSeq" id="WP_170917567.1">
    <property type="nucleotide sequence ID" value="NZ_FUZT01000016.1"/>
</dbReference>
<accession>A0A1T5MHI7</accession>
<reference evidence="1 2" key="1">
    <citation type="submission" date="2017-02" db="EMBL/GenBank/DDBJ databases">
        <authorList>
            <person name="Peterson S.W."/>
        </authorList>
    </citation>
    <scope>NUCLEOTIDE SEQUENCE [LARGE SCALE GENOMIC DNA]</scope>
    <source>
        <strain evidence="1 2">M1</strain>
    </source>
</reference>
<dbReference type="AlphaFoldDB" id="A0A1T5MHI7"/>
<dbReference type="STRING" id="36842.SAMN02194393_04731"/>
<organism evidence="1 2">
    <name type="scientific">Maledivibacter halophilus</name>
    <dbReference type="NCBI Taxonomy" id="36842"/>
    <lineage>
        <taxon>Bacteria</taxon>
        <taxon>Bacillati</taxon>
        <taxon>Bacillota</taxon>
        <taxon>Clostridia</taxon>
        <taxon>Peptostreptococcales</taxon>
        <taxon>Caminicellaceae</taxon>
        <taxon>Maledivibacter</taxon>
    </lineage>
</organism>
<name>A0A1T5MHI7_9FIRM</name>
<dbReference type="Pfam" id="PF07302">
    <property type="entry name" value="AroM"/>
    <property type="match status" value="1"/>
</dbReference>
<gene>
    <name evidence="1" type="ORF">SAMN02194393_04731</name>
</gene>
<dbReference type="Proteomes" id="UP000190285">
    <property type="component" value="Unassembled WGS sequence"/>
</dbReference>
<evidence type="ECO:0000313" key="2">
    <source>
        <dbReference type="Proteomes" id="UP000190285"/>
    </source>
</evidence>